<dbReference type="AlphaFoldDB" id="A0A1V9Y4Q9"/>
<feature type="domain" description="PH" evidence="2">
    <location>
        <begin position="1"/>
        <end position="195"/>
    </location>
</feature>
<comment type="caution">
    <text evidence="3">The sequence shown here is derived from an EMBL/GenBank/DDBJ whole genome shotgun (WGS) entry which is preliminary data.</text>
</comment>
<evidence type="ECO:0000313" key="4">
    <source>
        <dbReference type="Proteomes" id="UP000243579"/>
    </source>
</evidence>
<organism evidence="3 4">
    <name type="scientific">Achlya hypogyna</name>
    <name type="common">Oomycete</name>
    <name type="synonym">Protoachlya hypogyna</name>
    <dbReference type="NCBI Taxonomy" id="1202772"/>
    <lineage>
        <taxon>Eukaryota</taxon>
        <taxon>Sar</taxon>
        <taxon>Stramenopiles</taxon>
        <taxon>Oomycota</taxon>
        <taxon>Saprolegniomycetes</taxon>
        <taxon>Saprolegniales</taxon>
        <taxon>Achlyaceae</taxon>
        <taxon>Achlya</taxon>
    </lineage>
</organism>
<gene>
    <name evidence="3" type="ORF">ACHHYP_17345</name>
</gene>
<dbReference type="STRING" id="1202772.A0A1V9Y4Q9"/>
<sequence length="411" mass="43913">MSNWEGWVYKHGGLFPSWKKVYLVVRGRSLQYLDKEPSNPRAKEKAKATLSAVQRDASVKNGLTITGADGKHARIYTKSSEEITSCLNALNAVLRPEPKPRPSLDRPPMALHSGWLGMDGKGPKKWYFVLNGPDLSNYDRVGGAEIGRGRLADVTPTDRPASFVFVFTNGRTLPVAAESAGDASAWIHAVCMALHKPPPSRASLDAPVYGRASSRELEQPVVRAAPRSEPAPVRAPATAPPRSEPVPIRAPVAVPPRGETAVSRPPVAAVVEAPVAAPPRSAPVAVATPVAPTPVPAPPQSEPTPTFSLPPPVFKVETKRKFAPAAPPKPPMAKPPRAPAPVAEAHFANNAAEVWQMTDPSLVQAWVEHGKAAPVAATPVPPPQQTQKLQSFLDKYMRPEDTAAQTTQTSL</sequence>
<protein>
    <recommendedName>
        <fullName evidence="2">PH domain-containing protein</fullName>
    </recommendedName>
</protein>
<feature type="region of interest" description="Disordered" evidence="1">
    <location>
        <begin position="210"/>
        <end position="248"/>
    </location>
</feature>
<dbReference type="InterPro" id="IPR011993">
    <property type="entry name" value="PH-like_dom_sf"/>
</dbReference>
<dbReference type="PRINTS" id="PR01217">
    <property type="entry name" value="PRICHEXTENSN"/>
</dbReference>
<evidence type="ECO:0000256" key="1">
    <source>
        <dbReference type="SAM" id="MobiDB-lite"/>
    </source>
</evidence>
<evidence type="ECO:0000259" key="2">
    <source>
        <dbReference type="PROSITE" id="PS50003"/>
    </source>
</evidence>
<dbReference type="Gene3D" id="2.30.29.30">
    <property type="entry name" value="Pleckstrin-homology domain (PH domain)/Phosphotyrosine-binding domain (PTB)"/>
    <property type="match status" value="1"/>
</dbReference>
<accession>A0A1V9Y4Q9</accession>
<dbReference type="SUPFAM" id="SSF50729">
    <property type="entry name" value="PH domain-like"/>
    <property type="match status" value="2"/>
</dbReference>
<dbReference type="EMBL" id="JNBR01002889">
    <property type="protein sequence ID" value="OQR80668.1"/>
    <property type="molecule type" value="Genomic_DNA"/>
</dbReference>
<dbReference type="SMART" id="SM00233">
    <property type="entry name" value="PH"/>
    <property type="match status" value="2"/>
</dbReference>
<dbReference type="CDD" id="cd00821">
    <property type="entry name" value="PH"/>
    <property type="match status" value="1"/>
</dbReference>
<dbReference type="OrthoDB" id="74477at2759"/>
<evidence type="ECO:0000313" key="3">
    <source>
        <dbReference type="EMBL" id="OQR80668.1"/>
    </source>
</evidence>
<dbReference type="InterPro" id="IPR001849">
    <property type="entry name" value="PH_domain"/>
</dbReference>
<keyword evidence="4" id="KW-1185">Reference proteome</keyword>
<name>A0A1V9Y4Q9_ACHHY</name>
<reference evidence="3 4" key="1">
    <citation type="journal article" date="2014" name="Genome Biol. Evol.">
        <title>The secreted proteins of Achlya hypogyna and Thraustotheca clavata identify the ancestral oomycete secretome and reveal gene acquisitions by horizontal gene transfer.</title>
        <authorList>
            <person name="Misner I."/>
            <person name="Blouin N."/>
            <person name="Leonard G."/>
            <person name="Richards T.A."/>
            <person name="Lane C.E."/>
        </authorList>
    </citation>
    <scope>NUCLEOTIDE SEQUENCE [LARGE SCALE GENOMIC DNA]</scope>
    <source>
        <strain evidence="3 4">ATCC 48635</strain>
    </source>
</reference>
<dbReference type="Proteomes" id="UP000243579">
    <property type="component" value="Unassembled WGS sequence"/>
</dbReference>
<proteinExistence type="predicted"/>
<dbReference type="PROSITE" id="PS50003">
    <property type="entry name" value="PH_DOMAIN"/>
    <property type="match status" value="1"/>
</dbReference>